<name>A0A0G0L1U2_9BACT</name>
<comment type="caution">
    <text evidence="1">The sequence shown here is derived from an EMBL/GenBank/DDBJ whole genome shotgun (WGS) entry which is preliminary data.</text>
</comment>
<proteinExistence type="predicted"/>
<dbReference type="EMBL" id="LBTU01000032">
    <property type="protein sequence ID" value="KKQ46631.1"/>
    <property type="molecule type" value="Genomic_DNA"/>
</dbReference>
<sequence>MEQEILVLAESEIAEVSNQECECAQCTDCNCPDGDCCTDS</sequence>
<accession>A0A0G0L1U2</accession>
<reference evidence="1 2" key="1">
    <citation type="journal article" date="2015" name="Nature">
        <title>rRNA introns, odd ribosomes, and small enigmatic genomes across a large radiation of phyla.</title>
        <authorList>
            <person name="Brown C.T."/>
            <person name="Hug L.A."/>
            <person name="Thomas B.C."/>
            <person name="Sharon I."/>
            <person name="Castelle C.J."/>
            <person name="Singh A."/>
            <person name="Wilkins M.J."/>
            <person name="Williams K.H."/>
            <person name="Banfield J.F."/>
        </authorList>
    </citation>
    <scope>NUCLEOTIDE SEQUENCE [LARGE SCALE GENOMIC DNA]</scope>
</reference>
<gene>
    <name evidence="1" type="ORF">US65_C0032G0005</name>
</gene>
<protein>
    <submittedName>
        <fullName evidence="1">Uncharacterized protein</fullName>
    </submittedName>
</protein>
<organism evidence="1 2">
    <name type="scientific">Candidatus Yanofskybacteria bacterium GW2011_GWC2_37_9</name>
    <dbReference type="NCBI Taxonomy" id="1619028"/>
    <lineage>
        <taxon>Bacteria</taxon>
        <taxon>Candidatus Yanofskyibacteriota</taxon>
    </lineage>
</organism>
<evidence type="ECO:0000313" key="1">
    <source>
        <dbReference type="EMBL" id="KKQ46631.1"/>
    </source>
</evidence>
<dbReference type="Proteomes" id="UP000034430">
    <property type="component" value="Unassembled WGS sequence"/>
</dbReference>
<evidence type="ECO:0000313" key="2">
    <source>
        <dbReference type="Proteomes" id="UP000034430"/>
    </source>
</evidence>
<dbReference type="AlphaFoldDB" id="A0A0G0L1U2"/>